<evidence type="ECO:0000256" key="4">
    <source>
        <dbReference type="ARBA" id="ARBA00022692"/>
    </source>
</evidence>
<keyword evidence="9" id="KW-1185">Reference proteome</keyword>
<keyword evidence="6" id="KW-0472">Membrane</keyword>
<evidence type="ECO:0000313" key="8">
    <source>
        <dbReference type="EMBL" id="QEE21727.1"/>
    </source>
</evidence>
<proteinExistence type="inferred from homology"/>
<dbReference type="PANTHER" id="PTHR30506">
    <property type="entry name" value="INNER MEMBRANE PROTEIN"/>
    <property type="match status" value="1"/>
</dbReference>
<gene>
    <name evidence="8" type="ORF">FNA67_16700</name>
</gene>
<evidence type="ECO:0000259" key="7">
    <source>
        <dbReference type="Pfam" id="PF03458"/>
    </source>
</evidence>
<sequence length="216" mass="22858">MPAILVYQTSTLLFNVAFYVAIVAQAASAALAAGRRNMDLFGVCVLACATALGGGGTRDVILGHYPLSWVAAPHLLVVVCIAALATVMLSRFMHHLRWTFLLLDALGLVIFSTIGCDVAISMGLHPIIVIISGMITGIVGGILRDILCNDVPLVFTGQLYAIVSIIAGGVYYGATVLGMSYDVALISGIAVGMTLRVVAIVYNVEIPKFSYERDPR</sequence>
<dbReference type="EMBL" id="CP041690">
    <property type="protein sequence ID" value="QEE21727.1"/>
    <property type="molecule type" value="Genomic_DNA"/>
</dbReference>
<dbReference type="RefSeq" id="WP_049706225.1">
    <property type="nucleotide sequence ID" value="NZ_BMFM01000001.1"/>
</dbReference>
<dbReference type="PANTHER" id="PTHR30506:SF3">
    <property type="entry name" value="UPF0126 INNER MEMBRANE PROTEIN YADS-RELATED"/>
    <property type="match status" value="1"/>
</dbReference>
<dbReference type="Proteomes" id="UP000321062">
    <property type="component" value="Chromosome"/>
</dbReference>
<evidence type="ECO:0000256" key="1">
    <source>
        <dbReference type="ARBA" id="ARBA00004651"/>
    </source>
</evidence>
<organism evidence="8 9">
    <name type="scientific">Paradevosia tibetensis</name>
    <dbReference type="NCBI Taxonomy" id="1447062"/>
    <lineage>
        <taxon>Bacteria</taxon>
        <taxon>Pseudomonadati</taxon>
        <taxon>Pseudomonadota</taxon>
        <taxon>Alphaproteobacteria</taxon>
        <taxon>Hyphomicrobiales</taxon>
        <taxon>Devosiaceae</taxon>
        <taxon>Paradevosia</taxon>
    </lineage>
</organism>
<evidence type="ECO:0000313" key="9">
    <source>
        <dbReference type="Proteomes" id="UP000321062"/>
    </source>
</evidence>
<dbReference type="Pfam" id="PF03458">
    <property type="entry name" value="Gly_transporter"/>
    <property type="match status" value="2"/>
</dbReference>
<keyword evidence="3" id="KW-1003">Cell membrane</keyword>
<feature type="domain" description="Glycine transporter" evidence="7">
    <location>
        <begin position="102"/>
        <end position="173"/>
    </location>
</feature>
<dbReference type="OrthoDB" id="9791874at2"/>
<dbReference type="KEGG" id="yti:FNA67_16700"/>
<comment type="similarity">
    <text evidence="2">Belongs to the UPF0126 family.</text>
</comment>
<evidence type="ECO:0000256" key="5">
    <source>
        <dbReference type="ARBA" id="ARBA00022989"/>
    </source>
</evidence>
<feature type="domain" description="Glycine transporter" evidence="7">
    <location>
        <begin position="17"/>
        <end position="90"/>
    </location>
</feature>
<dbReference type="InterPro" id="IPR005115">
    <property type="entry name" value="Gly_transporter"/>
</dbReference>
<comment type="subcellular location">
    <subcellularLocation>
        <location evidence="1">Cell membrane</location>
        <topology evidence="1">Multi-pass membrane protein</topology>
    </subcellularLocation>
</comment>
<evidence type="ECO:0000256" key="2">
    <source>
        <dbReference type="ARBA" id="ARBA00008193"/>
    </source>
</evidence>
<keyword evidence="4" id="KW-0812">Transmembrane</keyword>
<accession>A0A5B9DR76</accession>
<evidence type="ECO:0000256" key="6">
    <source>
        <dbReference type="ARBA" id="ARBA00023136"/>
    </source>
</evidence>
<protein>
    <submittedName>
        <fullName evidence="8">Trimeric intracellular cation channel family protein</fullName>
    </submittedName>
</protein>
<name>A0A5B9DR76_9HYPH</name>
<evidence type="ECO:0000256" key="3">
    <source>
        <dbReference type="ARBA" id="ARBA00022475"/>
    </source>
</evidence>
<dbReference type="AlphaFoldDB" id="A0A5B9DR76"/>
<keyword evidence="5" id="KW-1133">Transmembrane helix</keyword>
<dbReference type="GO" id="GO:0005886">
    <property type="term" value="C:plasma membrane"/>
    <property type="evidence" value="ECO:0007669"/>
    <property type="project" value="UniProtKB-SubCell"/>
</dbReference>
<reference evidence="8 9" key="1">
    <citation type="journal article" date="2015" name="Int. J. Syst. Evol. Microbiol.">
        <title>Youhaiella tibetensis gen. nov., sp. nov., isolated from subsurface sediment.</title>
        <authorList>
            <person name="Wang Y.X."/>
            <person name="Huang F.Q."/>
            <person name="Nogi Y."/>
            <person name="Pang S.J."/>
            <person name="Wang P.K."/>
            <person name="Lv J."/>
        </authorList>
    </citation>
    <scope>NUCLEOTIDE SEQUENCE [LARGE SCALE GENOMIC DNA]</scope>
    <source>
        <strain evidence="9">fig4</strain>
    </source>
</reference>